<name>A0A9W9HGR4_9EURO</name>
<dbReference type="OrthoDB" id="4207519at2759"/>
<dbReference type="AlphaFoldDB" id="A0A9W9HGR4"/>
<comment type="caution">
    <text evidence="3">The sequence shown here is derived from an EMBL/GenBank/DDBJ whole genome shotgun (WGS) entry which is preliminary data.</text>
</comment>
<feature type="domain" description="HTH CENPB-type" evidence="2">
    <location>
        <begin position="1"/>
        <end position="50"/>
    </location>
</feature>
<evidence type="ECO:0000256" key="1">
    <source>
        <dbReference type="ARBA" id="ARBA00023125"/>
    </source>
</evidence>
<dbReference type="PROSITE" id="PS51253">
    <property type="entry name" value="HTH_CENPB"/>
    <property type="match status" value="1"/>
</dbReference>
<dbReference type="Pfam" id="PF03221">
    <property type="entry name" value="HTH_Tnp_Tc5"/>
    <property type="match status" value="1"/>
</dbReference>
<dbReference type="GeneID" id="81401108"/>
<sequence>MDSLGLCPKRKQVEAAANSILREARSDPSISVGEHWITRFLKRHPDFKRRPRRALDIERMQALDKTATRAWFDQYHRIIVDKGIAPQDIYNFDETGFQIGVGKDQWIITREPKKKIFSGTSTNRESVTVVESVNADGSFVIAPVIILSGRQILLRWFDSITEECIAVNDTGYMNQQLAYQWIHHFNRQTKGRTAGKYRLLLCDGLDAHITM</sequence>
<evidence type="ECO:0000313" key="3">
    <source>
        <dbReference type="EMBL" id="KAJ5146630.1"/>
    </source>
</evidence>
<dbReference type="InterPro" id="IPR004875">
    <property type="entry name" value="DDE_SF_endonuclease_dom"/>
</dbReference>
<dbReference type="InterPro" id="IPR006600">
    <property type="entry name" value="HTH_CenpB_DNA-bd_dom"/>
</dbReference>
<keyword evidence="1" id="KW-0238">DNA-binding</keyword>
<dbReference type="InterPro" id="IPR050863">
    <property type="entry name" value="CenT-Element_Derived"/>
</dbReference>
<organism evidence="3 4">
    <name type="scientific">Penicillium bovifimosum</name>
    <dbReference type="NCBI Taxonomy" id="126998"/>
    <lineage>
        <taxon>Eukaryota</taxon>
        <taxon>Fungi</taxon>
        <taxon>Dikarya</taxon>
        <taxon>Ascomycota</taxon>
        <taxon>Pezizomycotina</taxon>
        <taxon>Eurotiomycetes</taxon>
        <taxon>Eurotiomycetidae</taxon>
        <taxon>Eurotiales</taxon>
        <taxon>Aspergillaceae</taxon>
        <taxon>Penicillium</taxon>
    </lineage>
</organism>
<proteinExistence type="predicted"/>
<evidence type="ECO:0000313" key="4">
    <source>
        <dbReference type="Proteomes" id="UP001149079"/>
    </source>
</evidence>
<gene>
    <name evidence="3" type="ORF">N7515_001194</name>
</gene>
<dbReference type="GO" id="GO:0005634">
    <property type="term" value="C:nucleus"/>
    <property type="evidence" value="ECO:0007669"/>
    <property type="project" value="TreeGrafter"/>
</dbReference>
<reference evidence="3" key="2">
    <citation type="journal article" date="2023" name="IMA Fungus">
        <title>Comparative genomic study of the Penicillium genus elucidates a diverse pangenome and 15 lateral gene transfer events.</title>
        <authorList>
            <person name="Petersen C."/>
            <person name="Sorensen T."/>
            <person name="Nielsen M.R."/>
            <person name="Sondergaard T.E."/>
            <person name="Sorensen J.L."/>
            <person name="Fitzpatrick D.A."/>
            <person name="Frisvad J.C."/>
            <person name="Nielsen K.L."/>
        </authorList>
    </citation>
    <scope>NUCLEOTIDE SEQUENCE</scope>
    <source>
        <strain evidence="3">IBT 22155</strain>
    </source>
</reference>
<dbReference type="PANTHER" id="PTHR19303:SF74">
    <property type="entry name" value="POGO TRANSPOSABLE ELEMENT WITH KRAB DOMAIN"/>
    <property type="match status" value="1"/>
</dbReference>
<keyword evidence="4" id="KW-1185">Reference proteome</keyword>
<reference evidence="3" key="1">
    <citation type="submission" date="2022-11" db="EMBL/GenBank/DDBJ databases">
        <authorList>
            <person name="Petersen C."/>
        </authorList>
    </citation>
    <scope>NUCLEOTIDE SEQUENCE</scope>
    <source>
        <strain evidence="3">IBT 22155</strain>
    </source>
</reference>
<dbReference type="EMBL" id="JAPQKL010000001">
    <property type="protein sequence ID" value="KAJ5146630.1"/>
    <property type="molecule type" value="Genomic_DNA"/>
</dbReference>
<accession>A0A9W9HGR4</accession>
<dbReference type="RefSeq" id="XP_056527104.1">
    <property type="nucleotide sequence ID" value="XM_056661938.1"/>
</dbReference>
<dbReference type="PANTHER" id="PTHR19303">
    <property type="entry name" value="TRANSPOSON"/>
    <property type="match status" value="1"/>
</dbReference>
<dbReference type="Proteomes" id="UP001149079">
    <property type="component" value="Unassembled WGS sequence"/>
</dbReference>
<dbReference type="Pfam" id="PF03184">
    <property type="entry name" value="DDE_1"/>
    <property type="match status" value="1"/>
</dbReference>
<evidence type="ECO:0000259" key="2">
    <source>
        <dbReference type="PROSITE" id="PS51253"/>
    </source>
</evidence>
<dbReference type="GO" id="GO:0003677">
    <property type="term" value="F:DNA binding"/>
    <property type="evidence" value="ECO:0007669"/>
    <property type="project" value="UniProtKB-KW"/>
</dbReference>
<protein>
    <recommendedName>
        <fullName evidence="2">HTH CENPB-type domain-containing protein</fullName>
    </recommendedName>
</protein>